<dbReference type="Gene3D" id="2.40.50.40">
    <property type="match status" value="1"/>
</dbReference>
<dbReference type="PROSITE" id="PS50013">
    <property type="entry name" value="CHROMO_2"/>
    <property type="match status" value="1"/>
</dbReference>
<dbReference type="InterPro" id="IPR023779">
    <property type="entry name" value="Chromodomain_CS"/>
</dbReference>
<dbReference type="GO" id="GO:0006338">
    <property type="term" value="P:chromatin remodeling"/>
    <property type="evidence" value="ECO:0007669"/>
    <property type="project" value="UniProtKB-ARBA"/>
</dbReference>
<dbReference type="SMART" id="SM00298">
    <property type="entry name" value="CHROMO"/>
    <property type="match status" value="1"/>
</dbReference>
<organism evidence="5 6">
    <name type="scientific">Rhizoctonia solani</name>
    <dbReference type="NCBI Taxonomy" id="456999"/>
    <lineage>
        <taxon>Eukaryota</taxon>
        <taxon>Fungi</taxon>
        <taxon>Dikarya</taxon>
        <taxon>Basidiomycota</taxon>
        <taxon>Agaricomycotina</taxon>
        <taxon>Agaricomycetes</taxon>
        <taxon>Cantharellales</taxon>
        <taxon>Ceratobasidiaceae</taxon>
        <taxon>Rhizoctonia</taxon>
    </lineage>
</organism>
<sequence length="127" mass="14696">MKIHDVFHVNSLSAIKQDTEFHCTFTSPPPVIKAQGEEEYEVDKLDWGAEDRIWKYRVRWTRYAPDGDTWEPAKDLQHCKDKLRNFFPNYPDAPAADNAIPANARKVKRGEMVKQLSKSKTARFATS</sequence>
<dbReference type="AlphaFoldDB" id="A0A8H7LJC0"/>
<dbReference type="PROSITE" id="PS00598">
    <property type="entry name" value="CHROMO_1"/>
    <property type="match status" value="1"/>
</dbReference>
<evidence type="ECO:0000256" key="2">
    <source>
        <dbReference type="ARBA" id="ARBA00023242"/>
    </source>
</evidence>
<evidence type="ECO:0000313" key="6">
    <source>
        <dbReference type="Proteomes" id="UP000650582"/>
    </source>
</evidence>
<feature type="domain" description="Chromo" evidence="4">
    <location>
        <begin position="40"/>
        <end position="98"/>
    </location>
</feature>
<proteinExistence type="predicted"/>
<dbReference type="EMBL" id="JACYCC010000219">
    <property type="protein sequence ID" value="KAF8671210.1"/>
    <property type="molecule type" value="Genomic_DNA"/>
</dbReference>
<comment type="caution">
    <text evidence="5">The sequence shown here is derived from an EMBL/GenBank/DDBJ whole genome shotgun (WGS) entry which is preliminary data.</text>
</comment>
<evidence type="ECO:0000313" key="5">
    <source>
        <dbReference type="EMBL" id="KAF8671210.1"/>
    </source>
</evidence>
<dbReference type="InterPro" id="IPR023780">
    <property type="entry name" value="Chromo_domain"/>
</dbReference>
<protein>
    <recommendedName>
        <fullName evidence="4">Chromo domain-containing protein</fullName>
    </recommendedName>
</protein>
<dbReference type="InterPro" id="IPR000953">
    <property type="entry name" value="Chromo/chromo_shadow_dom"/>
</dbReference>
<keyword evidence="2" id="KW-0539">Nucleus</keyword>
<feature type="compositionally biased region" description="Polar residues" evidence="3">
    <location>
        <begin position="116"/>
        <end position="127"/>
    </location>
</feature>
<evidence type="ECO:0000259" key="4">
    <source>
        <dbReference type="PROSITE" id="PS50013"/>
    </source>
</evidence>
<comment type="subcellular location">
    <subcellularLocation>
        <location evidence="1">Nucleus</location>
    </subcellularLocation>
</comment>
<feature type="region of interest" description="Disordered" evidence="3">
    <location>
        <begin position="97"/>
        <end position="127"/>
    </location>
</feature>
<accession>A0A8H7LJC0</accession>
<dbReference type="InterPro" id="IPR016197">
    <property type="entry name" value="Chromo-like_dom_sf"/>
</dbReference>
<reference evidence="5" key="1">
    <citation type="submission" date="2020-09" db="EMBL/GenBank/DDBJ databases">
        <title>Comparative genome analyses of four rice-infecting Rhizoctonia solani isolates reveal extensive enrichment of homogalacturonan modification genes.</title>
        <authorList>
            <person name="Lee D.-Y."/>
            <person name="Jeon J."/>
            <person name="Kim K.-T."/>
            <person name="Cheong K."/>
            <person name="Song H."/>
            <person name="Choi G."/>
            <person name="Ko J."/>
            <person name="Opiyo S.O."/>
            <person name="Zuo S."/>
            <person name="Madhav S."/>
            <person name="Lee Y.-H."/>
            <person name="Wang G.-L."/>
        </authorList>
    </citation>
    <scope>NUCLEOTIDE SEQUENCE</scope>
    <source>
        <strain evidence="5">AG1-IA YN-7</strain>
    </source>
</reference>
<evidence type="ECO:0000256" key="1">
    <source>
        <dbReference type="ARBA" id="ARBA00004123"/>
    </source>
</evidence>
<dbReference type="Proteomes" id="UP000650582">
    <property type="component" value="Unassembled WGS sequence"/>
</dbReference>
<dbReference type="Pfam" id="PF00385">
    <property type="entry name" value="Chromo"/>
    <property type="match status" value="1"/>
</dbReference>
<dbReference type="SUPFAM" id="SSF54160">
    <property type="entry name" value="Chromo domain-like"/>
    <property type="match status" value="1"/>
</dbReference>
<evidence type="ECO:0000256" key="3">
    <source>
        <dbReference type="SAM" id="MobiDB-lite"/>
    </source>
</evidence>
<name>A0A8H7LJC0_9AGAM</name>
<gene>
    <name evidence="5" type="ORF">RHS04_08383</name>
</gene>
<dbReference type="GO" id="GO:0005634">
    <property type="term" value="C:nucleus"/>
    <property type="evidence" value="ECO:0007669"/>
    <property type="project" value="UniProtKB-SubCell"/>
</dbReference>